<dbReference type="PANTHER" id="PTHR30405:SF11">
    <property type="entry name" value="RNA-GUIDED DNA ENDONUCLEASE RV2885C-RELATED"/>
    <property type="match status" value="1"/>
</dbReference>
<dbReference type="EMBL" id="LAZR01006388">
    <property type="protein sequence ID" value="KKM92468.1"/>
    <property type="molecule type" value="Genomic_DNA"/>
</dbReference>
<keyword evidence="3" id="KW-0815">Transposition</keyword>
<organism evidence="9">
    <name type="scientific">marine sediment metagenome</name>
    <dbReference type="NCBI Taxonomy" id="412755"/>
    <lineage>
        <taxon>unclassified sequences</taxon>
        <taxon>metagenomes</taxon>
        <taxon>ecological metagenomes</taxon>
    </lineage>
</organism>
<dbReference type="Pfam" id="PF01385">
    <property type="entry name" value="OrfB_IS605"/>
    <property type="match status" value="1"/>
</dbReference>
<evidence type="ECO:0008006" key="10">
    <source>
        <dbReference type="Google" id="ProtNLM"/>
    </source>
</evidence>
<dbReference type="GO" id="GO:0003677">
    <property type="term" value="F:DNA binding"/>
    <property type="evidence" value="ECO:0007669"/>
    <property type="project" value="UniProtKB-KW"/>
</dbReference>
<accession>A0A0F9LG47</accession>
<evidence type="ECO:0000313" key="9">
    <source>
        <dbReference type="EMBL" id="KKM92468.1"/>
    </source>
</evidence>
<dbReference type="PANTHER" id="PTHR30405">
    <property type="entry name" value="TRANSPOSASE"/>
    <property type="match status" value="1"/>
</dbReference>
<dbReference type="InterPro" id="IPR001959">
    <property type="entry name" value="Transposase"/>
</dbReference>
<evidence type="ECO:0000256" key="2">
    <source>
        <dbReference type="ARBA" id="ARBA00011044"/>
    </source>
</evidence>
<reference evidence="9" key="1">
    <citation type="journal article" date="2015" name="Nature">
        <title>Complex archaea that bridge the gap between prokaryotes and eukaryotes.</title>
        <authorList>
            <person name="Spang A."/>
            <person name="Saw J.H."/>
            <person name="Jorgensen S.L."/>
            <person name="Zaremba-Niedzwiedzka K."/>
            <person name="Martijn J."/>
            <person name="Lind A.E."/>
            <person name="van Eijk R."/>
            <person name="Schleper C."/>
            <person name="Guy L."/>
            <person name="Ettema T.J."/>
        </authorList>
    </citation>
    <scope>NUCLEOTIDE SEQUENCE</scope>
</reference>
<gene>
    <name evidence="9" type="ORF">LCGC14_1218200</name>
</gene>
<dbReference type="Pfam" id="PF07282">
    <property type="entry name" value="Cas12f1-like_TNB"/>
    <property type="match status" value="1"/>
</dbReference>
<name>A0A0F9LG47_9ZZZZ</name>
<dbReference type="GO" id="GO:0006310">
    <property type="term" value="P:DNA recombination"/>
    <property type="evidence" value="ECO:0007669"/>
    <property type="project" value="UniProtKB-KW"/>
</dbReference>
<dbReference type="InterPro" id="IPR051399">
    <property type="entry name" value="RNA-guided_DNA_endo/Transpos"/>
</dbReference>
<evidence type="ECO:0000256" key="1">
    <source>
        <dbReference type="ARBA" id="ARBA00008761"/>
    </source>
</evidence>
<comment type="caution">
    <text evidence="9">The sequence shown here is derived from an EMBL/GenBank/DDBJ whole genome shotgun (WGS) entry which is preliminary data.</text>
</comment>
<dbReference type="AlphaFoldDB" id="A0A0F9LG47"/>
<dbReference type="GO" id="GO:0032196">
    <property type="term" value="P:transposition"/>
    <property type="evidence" value="ECO:0007669"/>
    <property type="project" value="UniProtKB-KW"/>
</dbReference>
<protein>
    <recommendedName>
        <fullName evidence="10">Transposase</fullName>
    </recommendedName>
</protein>
<evidence type="ECO:0000256" key="6">
    <source>
        <dbReference type="SAM" id="MobiDB-lite"/>
    </source>
</evidence>
<evidence type="ECO:0000259" key="8">
    <source>
        <dbReference type="Pfam" id="PF07282"/>
    </source>
</evidence>
<comment type="similarity">
    <text evidence="1">In the C-terminal section; belongs to the transposase 35 family.</text>
</comment>
<feature type="domain" description="Probable transposase IS891/IS1136/IS1341" evidence="7">
    <location>
        <begin position="31"/>
        <end position="130"/>
    </location>
</feature>
<comment type="similarity">
    <text evidence="2">In the N-terminal section; belongs to the transposase 2 family.</text>
</comment>
<feature type="region of interest" description="Disordered" evidence="6">
    <location>
        <begin position="77"/>
        <end position="116"/>
    </location>
</feature>
<evidence type="ECO:0000259" key="7">
    <source>
        <dbReference type="Pfam" id="PF01385"/>
    </source>
</evidence>
<dbReference type="NCBIfam" id="TIGR01766">
    <property type="entry name" value="IS200/IS605 family accessory protein TnpB-like domain"/>
    <property type="match status" value="1"/>
</dbReference>
<dbReference type="NCBIfam" id="NF040570">
    <property type="entry name" value="guided_TnpB"/>
    <property type="match status" value="1"/>
</dbReference>
<feature type="compositionally biased region" description="Basic residues" evidence="6">
    <location>
        <begin position="93"/>
        <end position="102"/>
    </location>
</feature>
<dbReference type="InterPro" id="IPR010095">
    <property type="entry name" value="Cas12f1-like_TNB"/>
</dbReference>
<keyword evidence="5" id="KW-0233">DNA recombination</keyword>
<evidence type="ECO:0000256" key="3">
    <source>
        <dbReference type="ARBA" id="ARBA00022578"/>
    </source>
</evidence>
<sequence>MPFFTNTALAGQKPTSAVLVKKGKKYYLNIQVKETVPDPDEPTGTLGVDLGIKNIATLSDGTSFGGETLNAYRLKQHKTRKSLQSKADTGSKSTRKNTRRVLNRLSGKERRHQRQVNHEISKHVVETAHAANQAIALEDLEGIRERTNRRLRKSQRGLHNSWAFHQLKTFIGYKALRAGVEVVAVNPAWTSQTCSCCFHIGSRKGSRFTCSNCGAAMDADLNASINIAAVGGSVTIREYSSLSCPLPQRMAVAAG</sequence>
<evidence type="ECO:0000256" key="5">
    <source>
        <dbReference type="ARBA" id="ARBA00023172"/>
    </source>
</evidence>
<proteinExistence type="inferred from homology"/>
<evidence type="ECO:0000256" key="4">
    <source>
        <dbReference type="ARBA" id="ARBA00023125"/>
    </source>
</evidence>
<feature type="domain" description="Cas12f1-like TNB" evidence="8">
    <location>
        <begin position="164"/>
        <end position="227"/>
    </location>
</feature>
<keyword evidence="4" id="KW-0238">DNA-binding</keyword>